<evidence type="ECO:0000313" key="6">
    <source>
        <dbReference type="Proteomes" id="UP001221898"/>
    </source>
</evidence>
<gene>
    <name evidence="5" type="ORF">AAFF_G00162410</name>
</gene>
<evidence type="ECO:0000256" key="3">
    <source>
        <dbReference type="ARBA" id="ARBA00022473"/>
    </source>
</evidence>
<evidence type="ECO:0008006" key="7">
    <source>
        <dbReference type="Google" id="ProtNLM"/>
    </source>
</evidence>
<dbReference type="GO" id="GO:0009880">
    <property type="term" value="P:embryonic pattern specification"/>
    <property type="evidence" value="ECO:0007669"/>
    <property type="project" value="TreeGrafter"/>
</dbReference>
<sequence>MDNKPTVQTGFIYGNITRLATEPTETDRRSGHLWRPWNVTTSHRRQRTVSYKPYAKLNGSPPADKHSKCDRISHPVKLFWPKSRCYDYLYQDAETLLRNYPVQATICIYEDSSSDEDSESEDEKDFD</sequence>
<evidence type="ECO:0000313" key="5">
    <source>
        <dbReference type="EMBL" id="KAJ8411433.1"/>
    </source>
</evidence>
<evidence type="ECO:0000256" key="2">
    <source>
        <dbReference type="ARBA" id="ARBA00006944"/>
    </source>
</evidence>
<dbReference type="PANTHER" id="PTHR16770">
    <property type="entry name" value="PROTEIN RIPPLY-LIKE"/>
    <property type="match status" value="1"/>
</dbReference>
<comment type="subcellular location">
    <subcellularLocation>
        <location evidence="1">Nucleus</location>
    </subcellularLocation>
</comment>
<dbReference type="PANTHER" id="PTHR16770:SF3">
    <property type="entry name" value="PROTEIN RIPPLY2"/>
    <property type="match status" value="1"/>
</dbReference>
<comment type="similarity">
    <text evidence="2">Belongs to the ripply family.</text>
</comment>
<dbReference type="AlphaFoldDB" id="A0AAD7WWD9"/>
<dbReference type="Pfam" id="PF14998">
    <property type="entry name" value="Ripply"/>
    <property type="match status" value="1"/>
</dbReference>
<dbReference type="InterPro" id="IPR028127">
    <property type="entry name" value="Ripply_fam"/>
</dbReference>
<dbReference type="GO" id="GO:0005634">
    <property type="term" value="C:nucleus"/>
    <property type="evidence" value="ECO:0007669"/>
    <property type="project" value="UniProtKB-SubCell"/>
</dbReference>
<comment type="caution">
    <text evidence="5">The sequence shown here is derived from an EMBL/GenBank/DDBJ whole genome shotgun (WGS) entry which is preliminary data.</text>
</comment>
<dbReference type="GO" id="GO:0000122">
    <property type="term" value="P:negative regulation of transcription by RNA polymerase II"/>
    <property type="evidence" value="ECO:0007669"/>
    <property type="project" value="TreeGrafter"/>
</dbReference>
<evidence type="ECO:0000256" key="1">
    <source>
        <dbReference type="ARBA" id="ARBA00004123"/>
    </source>
</evidence>
<proteinExistence type="inferred from homology"/>
<protein>
    <recommendedName>
        <fullName evidence="7">Protein ripply2</fullName>
    </recommendedName>
</protein>
<dbReference type="EMBL" id="JAINUG010000022">
    <property type="protein sequence ID" value="KAJ8411433.1"/>
    <property type="molecule type" value="Genomic_DNA"/>
</dbReference>
<accession>A0AAD7WWD9</accession>
<keyword evidence="3" id="KW-0217">Developmental protein</keyword>
<name>A0AAD7WWD9_9TELE</name>
<keyword evidence="4" id="KW-0539">Nucleus</keyword>
<dbReference type="Proteomes" id="UP001221898">
    <property type="component" value="Unassembled WGS sequence"/>
</dbReference>
<keyword evidence="6" id="KW-1185">Reference proteome</keyword>
<reference evidence="5" key="1">
    <citation type="journal article" date="2023" name="Science">
        <title>Genome structures resolve the early diversification of teleost fishes.</title>
        <authorList>
            <person name="Parey E."/>
            <person name="Louis A."/>
            <person name="Montfort J."/>
            <person name="Bouchez O."/>
            <person name="Roques C."/>
            <person name="Iampietro C."/>
            <person name="Lluch J."/>
            <person name="Castinel A."/>
            <person name="Donnadieu C."/>
            <person name="Desvignes T."/>
            <person name="Floi Bucao C."/>
            <person name="Jouanno E."/>
            <person name="Wen M."/>
            <person name="Mejri S."/>
            <person name="Dirks R."/>
            <person name="Jansen H."/>
            <person name="Henkel C."/>
            <person name="Chen W.J."/>
            <person name="Zahm M."/>
            <person name="Cabau C."/>
            <person name="Klopp C."/>
            <person name="Thompson A.W."/>
            <person name="Robinson-Rechavi M."/>
            <person name="Braasch I."/>
            <person name="Lecointre G."/>
            <person name="Bobe J."/>
            <person name="Postlethwait J.H."/>
            <person name="Berthelot C."/>
            <person name="Roest Crollius H."/>
            <person name="Guiguen Y."/>
        </authorList>
    </citation>
    <scope>NUCLEOTIDE SEQUENCE</scope>
    <source>
        <strain evidence="5">NC1722</strain>
    </source>
</reference>
<evidence type="ECO:0000256" key="4">
    <source>
        <dbReference type="ARBA" id="ARBA00023242"/>
    </source>
</evidence>
<organism evidence="5 6">
    <name type="scientific">Aldrovandia affinis</name>
    <dbReference type="NCBI Taxonomy" id="143900"/>
    <lineage>
        <taxon>Eukaryota</taxon>
        <taxon>Metazoa</taxon>
        <taxon>Chordata</taxon>
        <taxon>Craniata</taxon>
        <taxon>Vertebrata</taxon>
        <taxon>Euteleostomi</taxon>
        <taxon>Actinopterygii</taxon>
        <taxon>Neopterygii</taxon>
        <taxon>Teleostei</taxon>
        <taxon>Notacanthiformes</taxon>
        <taxon>Halosauridae</taxon>
        <taxon>Aldrovandia</taxon>
    </lineage>
</organism>